<dbReference type="GO" id="GO:0046872">
    <property type="term" value="F:metal ion binding"/>
    <property type="evidence" value="ECO:0007669"/>
    <property type="project" value="UniProtKB-KW"/>
</dbReference>
<dbReference type="SFLD" id="SFLDS00029">
    <property type="entry name" value="Radical_SAM"/>
    <property type="match status" value="1"/>
</dbReference>
<evidence type="ECO:0000256" key="6">
    <source>
        <dbReference type="ARBA" id="ARBA00023004"/>
    </source>
</evidence>
<keyword evidence="8 12" id="KW-0342">GTP-binding</keyword>
<dbReference type="SUPFAM" id="SSF102114">
    <property type="entry name" value="Radical SAM enzymes"/>
    <property type="match status" value="1"/>
</dbReference>
<feature type="binding site" evidence="12">
    <location>
        <position position="118"/>
    </location>
    <ligand>
        <name>S-adenosyl-L-methionine</name>
        <dbReference type="ChEBI" id="CHEBI:59789"/>
    </ligand>
</feature>
<feature type="binding site" evidence="12">
    <location>
        <position position="26"/>
    </location>
    <ligand>
        <name>S-adenosyl-L-methionine</name>
        <dbReference type="ChEBI" id="CHEBI:59789"/>
    </ligand>
</feature>
<dbReference type="InterPro" id="IPR007197">
    <property type="entry name" value="rSAM"/>
</dbReference>
<evidence type="ECO:0000313" key="15">
    <source>
        <dbReference type="Proteomes" id="UP000196365"/>
    </source>
</evidence>
<evidence type="ECO:0000259" key="13">
    <source>
        <dbReference type="PROSITE" id="PS51918"/>
    </source>
</evidence>
<dbReference type="PROSITE" id="PS51918">
    <property type="entry name" value="RADICAL_SAM"/>
    <property type="match status" value="1"/>
</dbReference>
<dbReference type="GO" id="GO:0051539">
    <property type="term" value="F:4 iron, 4 sulfur cluster binding"/>
    <property type="evidence" value="ECO:0007669"/>
    <property type="project" value="UniProtKB-UniRule"/>
</dbReference>
<dbReference type="GO" id="GO:0006777">
    <property type="term" value="P:Mo-molybdopterin cofactor biosynthetic process"/>
    <property type="evidence" value="ECO:0007669"/>
    <property type="project" value="UniProtKB-UniRule"/>
</dbReference>
<keyword evidence="6 12" id="KW-0408">Iron</keyword>
<dbReference type="SMART" id="SM00729">
    <property type="entry name" value="Elp3"/>
    <property type="match status" value="1"/>
</dbReference>
<evidence type="ECO:0000256" key="9">
    <source>
        <dbReference type="ARBA" id="ARBA00023150"/>
    </source>
</evidence>
<feature type="binding site" evidence="12">
    <location>
        <position position="253"/>
    </location>
    <ligand>
        <name>[4Fe-4S] cluster</name>
        <dbReference type="ChEBI" id="CHEBI:49883"/>
        <label>2</label>
        <note>4Fe-4S-substrate</note>
    </ligand>
</feature>
<feature type="binding site" evidence="12">
    <location>
        <position position="267"/>
    </location>
    <ligand>
        <name>[4Fe-4S] cluster</name>
        <dbReference type="ChEBI" id="CHEBI:49883"/>
        <label>2</label>
        <note>4Fe-4S-substrate</note>
    </ligand>
</feature>
<dbReference type="InterPro" id="IPR040064">
    <property type="entry name" value="MoaA-like"/>
</dbReference>
<keyword evidence="5 12" id="KW-0547">Nucleotide-binding</keyword>
<comment type="function">
    <text evidence="12">Catalyzes the cyclization of GTP to (8S)-3',8-cyclo-7,8-dihydroguanosine 5'-triphosphate.</text>
</comment>
<dbReference type="Proteomes" id="UP000196365">
    <property type="component" value="Unassembled WGS sequence"/>
</dbReference>
<dbReference type="RefSeq" id="WP_087679260.1">
    <property type="nucleotide sequence ID" value="NZ_FUWV01000014.1"/>
</dbReference>
<feature type="binding site" evidence="12">
    <location>
        <position position="67"/>
    </location>
    <ligand>
        <name>S-adenosyl-L-methionine</name>
        <dbReference type="ChEBI" id="CHEBI:59789"/>
    </ligand>
</feature>
<dbReference type="AlphaFoldDB" id="A0A1T4P3R4"/>
<dbReference type="Pfam" id="PF04055">
    <property type="entry name" value="Radical_SAM"/>
    <property type="match status" value="1"/>
</dbReference>
<keyword evidence="2 12" id="KW-0004">4Fe-4S</keyword>
<comment type="catalytic activity">
    <reaction evidence="11 12">
        <text>GTP + AH2 + S-adenosyl-L-methionine = (8S)-3',8-cyclo-7,8-dihydroguanosine 5'-triphosphate + 5'-deoxyadenosine + L-methionine + A + H(+)</text>
        <dbReference type="Rhea" id="RHEA:49576"/>
        <dbReference type="ChEBI" id="CHEBI:13193"/>
        <dbReference type="ChEBI" id="CHEBI:15378"/>
        <dbReference type="ChEBI" id="CHEBI:17319"/>
        <dbReference type="ChEBI" id="CHEBI:17499"/>
        <dbReference type="ChEBI" id="CHEBI:37565"/>
        <dbReference type="ChEBI" id="CHEBI:57844"/>
        <dbReference type="ChEBI" id="CHEBI:59789"/>
        <dbReference type="ChEBI" id="CHEBI:131766"/>
        <dbReference type="EC" id="4.1.99.22"/>
    </reaction>
</comment>
<feature type="binding site" evidence="12">
    <location>
        <position position="155"/>
    </location>
    <ligand>
        <name>GTP</name>
        <dbReference type="ChEBI" id="CHEBI:37565"/>
    </ligand>
</feature>
<feature type="binding site" evidence="12">
    <location>
        <position position="94"/>
    </location>
    <ligand>
        <name>GTP</name>
        <dbReference type="ChEBI" id="CHEBI:37565"/>
    </ligand>
</feature>
<evidence type="ECO:0000256" key="2">
    <source>
        <dbReference type="ARBA" id="ARBA00022485"/>
    </source>
</evidence>
<accession>A0A1T4P3R4</accession>
<dbReference type="Pfam" id="PF06463">
    <property type="entry name" value="Mob_synth_C"/>
    <property type="match status" value="1"/>
</dbReference>
<proteinExistence type="inferred from homology"/>
<evidence type="ECO:0000256" key="11">
    <source>
        <dbReference type="ARBA" id="ARBA00048697"/>
    </source>
</evidence>
<sequence>MKDKWLRDIEYLRVSVTDRCNLRCFYCMPDEGVSKLSHDEILSFEECYKVIKAAVELGIKKVRITGGEPLVRLGIVDFISKIAKLPGLEDIAMTTNGMLLEKYAEDLKKAGLKRLNISLDTLKEEKFYQITRKGDLNQVLRGIELAEKVGLFPIKINTVIMKGINDDEIQDFINLIMQKPYEVRFIELMPMGEAQDIEKERFISNKEVMATIPGLIPMIKSDELGPANYYQLLGAKGKVGFISPMSNHFCKSCNRIRLTADGKLRPCLHSNFEIDIKEAIRNHNKDIKELIRDAILAKPERHYLNEKRESSIRNMNQIGG</sequence>
<dbReference type="EMBL" id="FUWV01000014">
    <property type="protein sequence ID" value="SJZ85578.1"/>
    <property type="molecule type" value="Genomic_DNA"/>
</dbReference>
<feature type="binding site" evidence="12">
    <location>
        <begin position="255"/>
        <end position="257"/>
    </location>
    <ligand>
        <name>GTP</name>
        <dbReference type="ChEBI" id="CHEBI:37565"/>
    </ligand>
</feature>
<dbReference type="InterPro" id="IPR058240">
    <property type="entry name" value="rSAM_sf"/>
</dbReference>
<keyword evidence="4 12" id="KW-0479">Metal-binding</keyword>
<dbReference type="CDD" id="cd21117">
    <property type="entry name" value="Twitch_MoaA"/>
    <property type="match status" value="1"/>
</dbReference>
<evidence type="ECO:0000256" key="5">
    <source>
        <dbReference type="ARBA" id="ARBA00022741"/>
    </source>
</evidence>
<dbReference type="PROSITE" id="PS01305">
    <property type="entry name" value="MOAA_NIFB_PQQE"/>
    <property type="match status" value="1"/>
</dbReference>
<evidence type="ECO:0000256" key="4">
    <source>
        <dbReference type="ARBA" id="ARBA00022723"/>
    </source>
</evidence>
<feature type="binding site" evidence="12">
    <location>
        <position position="24"/>
    </location>
    <ligand>
        <name>[4Fe-4S] cluster</name>
        <dbReference type="ChEBI" id="CHEBI:49883"/>
        <label>1</label>
        <note>4Fe-4S-S-AdoMet</note>
    </ligand>
</feature>
<feature type="binding site" evidence="12">
    <location>
        <position position="13"/>
    </location>
    <ligand>
        <name>GTP</name>
        <dbReference type="ChEBI" id="CHEBI:37565"/>
    </ligand>
</feature>
<evidence type="ECO:0000256" key="3">
    <source>
        <dbReference type="ARBA" id="ARBA00022691"/>
    </source>
</evidence>
<dbReference type="InterPro" id="IPR013483">
    <property type="entry name" value="MoaA"/>
</dbReference>
<dbReference type="GO" id="GO:1904047">
    <property type="term" value="F:S-adenosyl-L-methionine binding"/>
    <property type="evidence" value="ECO:0007669"/>
    <property type="project" value="UniProtKB-UniRule"/>
</dbReference>
<dbReference type="UniPathway" id="UPA00344"/>
<feature type="domain" description="Radical SAM core" evidence="13">
    <location>
        <begin position="4"/>
        <end position="227"/>
    </location>
</feature>
<dbReference type="SFLD" id="SFLDG01383">
    <property type="entry name" value="cyclic_pyranopterin_phosphate"/>
    <property type="match status" value="1"/>
</dbReference>
<dbReference type="PANTHER" id="PTHR22960">
    <property type="entry name" value="MOLYBDOPTERIN COFACTOR SYNTHESIS PROTEIN A"/>
    <property type="match status" value="1"/>
</dbReference>
<evidence type="ECO:0000256" key="12">
    <source>
        <dbReference type="HAMAP-Rule" id="MF_01225"/>
    </source>
</evidence>
<feature type="binding site" evidence="12">
    <location>
        <position position="250"/>
    </location>
    <ligand>
        <name>[4Fe-4S] cluster</name>
        <dbReference type="ChEBI" id="CHEBI:49883"/>
        <label>2</label>
        <note>4Fe-4S-substrate</note>
    </ligand>
</feature>
<keyword evidence="10 12" id="KW-0456">Lyase</keyword>
<evidence type="ECO:0000313" key="14">
    <source>
        <dbReference type="EMBL" id="SJZ85578.1"/>
    </source>
</evidence>
<keyword evidence="15" id="KW-1185">Reference proteome</keyword>
<dbReference type="GO" id="GO:0061798">
    <property type="term" value="F:GTP 3',8'-cyclase activity"/>
    <property type="evidence" value="ECO:0007669"/>
    <property type="project" value="UniProtKB-UniRule"/>
</dbReference>
<dbReference type="GO" id="GO:0061799">
    <property type="term" value="F:cyclic pyranopterin monophosphate synthase activity"/>
    <property type="evidence" value="ECO:0007669"/>
    <property type="project" value="TreeGrafter"/>
</dbReference>
<evidence type="ECO:0000256" key="1">
    <source>
        <dbReference type="ARBA" id="ARBA00012167"/>
    </source>
</evidence>
<comment type="pathway">
    <text evidence="12">Cofactor biosynthesis; molybdopterin biosynthesis.</text>
</comment>
<comment type="similarity">
    <text evidence="12">Belongs to the radical SAM superfamily. MoaA family.</text>
</comment>
<comment type="subunit">
    <text evidence="12">Monomer and homodimer.</text>
</comment>
<dbReference type="NCBIfam" id="TIGR02666">
    <property type="entry name" value="moaA"/>
    <property type="match status" value="1"/>
</dbReference>
<dbReference type="PANTHER" id="PTHR22960:SF0">
    <property type="entry name" value="MOLYBDENUM COFACTOR BIOSYNTHESIS PROTEIN 1"/>
    <property type="match status" value="1"/>
</dbReference>
<dbReference type="SFLD" id="SFLDG01067">
    <property type="entry name" value="SPASM/twitch_domain_containing"/>
    <property type="match status" value="1"/>
</dbReference>
<evidence type="ECO:0000256" key="10">
    <source>
        <dbReference type="ARBA" id="ARBA00023239"/>
    </source>
</evidence>
<dbReference type="GO" id="GO:0005525">
    <property type="term" value="F:GTP binding"/>
    <property type="evidence" value="ECO:0007669"/>
    <property type="project" value="UniProtKB-UniRule"/>
</dbReference>
<organism evidence="14 15">
    <name type="scientific">Garciella nitratireducens DSM 15102</name>
    <dbReference type="NCBI Taxonomy" id="1121911"/>
    <lineage>
        <taxon>Bacteria</taxon>
        <taxon>Bacillati</taxon>
        <taxon>Bacillota</taxon>
        <taxon>Clostridia</taxon>
        <taxon>Eubacteriales</taxon>
        <taxon>Eubacteriaceae</taxon>
        <taxon>Garciella</taxon>
    </lineage>
</organism>
<evidence type="ECO:0000256" key="8">
    <source>
        <dbReference type="ARBA" id="ARBA00023134"/>
    </source>
</evidence>
<dbReference type="CDD" id="cd01335">
    <property type="entry name" value="Radical_SAM"/>
    <property type="match status" value="1"/>
</dbReference>
<dbReference type="InterPro" id="IPR010505">
    <property type="entry name" value="MoaA_twitch"/>
</dbReference>
<feature type="binding site" evidence="12">
    <location>
        <position position="20"/>
    </location>
    <ligand>
        <name>[4Fe-4S] cluster</name>
        <dbReference type="ChEBI" id="CHEBI:49883"/>
        <label>1</label>
        <note>4Fe-4S-S-AdoMet</note>
    </ligand>
</feature>
<dbReference type="NCBIfam" id="NF001199">
    <property type="entry name" value="PRK00164.2-1"/>
    <property type="match status" value="1"/>
</dbReference>
<comment type="cofactor">
    <cofactor evidence="12">
        <name>[4Fe-4S] cluster</name>
        <dbReference type="ChEBI" id="CHEBI:49883"/>
    </cofactor>
    <text evidence="12">Binds 2 [4Fe-4S] clusters. Binds 1 [4Fe-4S] cluster coordinated with 3 cysteines and an exchangeable S-adenosyl-L-methionine and 1 [4Fe-4S] cluster coordinated with 3 cysteines and the GTP-derived substrate.</text>
</comment>
<feature type="binding site" evidence="12">
    <location>
        <position position="27"/>
    </location>
    <ligand>
        <name>[4Fe-4S] cluster</name>
        <dbReference type="ChEBI" id="CHEBI:49883"/>
        <label>1</label>
        <note>4Fe-4S-S-AdoMet</note>
    </ligand>
</feature>
<dbReference type="InterPro" id="IPR050105">
    <property type="entry name" value="MoCo_biosynth_MoaA/MoaC"/>
</dbReference>
<dbReference type="Gene3D" id="3.20.20.70">
    <property type="entry name" value="Aldolase class I"/>
    <property type="match status" value="1"/>
</dbReference>
<dbReference type="HAMAP" id="MF_01225_B">
    <property type="entry name" value="MoaA_B"/>
    <property type="match status" value="1"/>
</dbReference>
<protein>
    <recommendedName>
        <fullName evidence="1 12">GTP 3',8-cyclase</fullName>
        <ecNumber evidence="1 12">4.1.99.22</ecNumber>
    </recommendedName>
    <alternativeName>
        <fullName evidence="12">Molybdenum cofactor biosynthesis protein A</fullName>
    </alternativeName>
</protein>
<reference evidence="14 15" key="1">
    <citation type="submission" date="2017-02" db="EMBL/GenBank/DDBJ databases">
        <authorList>
            <person name="Peterson S.W."/>
        </authorList>
    </citation>
    <scope>NUCLEOTIDE SEQUENCE [LARGE SCALE GENOMIC DNA]</scope>
    <source>
        <strain evidence="14 15">DSM 15102</strain>
    </source>
</reference>
<dbReference type="EC" id="4.1.99.22" evidence="1 12"/>
<dbReference type="InterPro" id="IPR000385">
    <property type="entry name" value="MoaA_NifB_PqqE_Fe-S-bd_CS"/>
</dbReference>
<dbReference type="InterPro" id="IPR006638">
    <property type="entry name" value="Elp3/MiaA/NifB-like_rSAM"/>
</dbReference>
<keyword evidence="3 12" id="KW-0949">S-adenosyl-L-methionine</keyword>
<dbReference type="OrthoDB" id="9763993at2"/>
<feature type="binding site" evidence="12">
    <location>
        <position position="189"/>
    </location>
    <ligand>
        <name>S-adenosyl-L-methionine</name>
        <dbReference type="ChEBI" id="CHEBI:59789"/>
    </ligand>
</feature>
<dbReference type="SFLD" id="SFLDG01386">
    <property type="entry name" value="main_SPASM_domain-containing"/>
    <property type="match status" value="1"/>
</dbReference>
<evidence type="ECO:0000256" key="7">
    <source>
        <dbReference type="ARBA" id="ARBA00023014"/>
    </source>
</evidence>
<feature type="binding site" evidence="12">
    <location>
        <position position="63"/>
    </location>
    <ligand>
        <name>GTP</name>
        <dbReference type="ChEBI" id="CHEBI:37565"/>
    </ligand>
</feature>
<name>A0A1T4P3R4_9FIRM</name>
<dbReference type="InterPro" id="IPR013785">
    <property type="entry name" value="Aldolase_TIM"/>
</dbReference>
<keyword evidence="9 12" id="KW-0501">Molybdenum cofactor biosynthesis</keyword>
<gene>
    <name evidence="12" type="primary">moaA</name>
    <name evidence="14" type="ORF">SAMN02745973_01899</name>
</gene>
<keyword evidence="7 12" id="KW-0411">Iron-sulfur</keyword>